<evidence type="ECO:0000256" key="4">
    <source>
        <dbReference type="ARBA" id="ARBA00020461"/>
    </source>
</evidence>
<dbReference type="Gene3D" id="3.50.50.60">
    <property type="entry name" value="FAD/NAD(P)-binding domain"/>
    <property type="match status" value="2"/>
</dbReference>
<dbReference type="Pfam" id="PF01134">
    <property type="entry name" value="GIDA"/>
    <property type="match status" value="1"/>
</dbReference>
<evidence type="ECO:0000256" key="9">
    <source>
        <dbReference type="ARBA" id="ARBA00025948"/>
    </source>
</evidence>
<comment type="cofactor">
    <cofactor evidence="1 11">
        <name>FAD</name>
        <dbReference type="ChEBI" id="CHEBI:57692"/>
    </cofactor>
</comment>
<dbReference type="InterPro" id="IPR049312">
    <property type="entry name" value="GIDA_C_N"/>
</dbReference>
<keyword evidence="5 11" id="KW-0285">Flavoprotein</keyword>
<dbReference type="PROSITE" id="PS01281">
    <property type="entry name" value="GIDA_2"/>
    <property type="match status" value="1"/>
</dbReference>
<name>A0A937AJU9_9BACT</name>
<comment type="function">
    <text evidence="2 11">NAD-binding protein involved in the addition of a carboxymethylaminomethyl (cmnm) group at the wobble position (U34) of certain tRNAs, forming tRNA-cmnm(5)s(2)U34.</text>
</comment>
<dbReference type="GO" id="GO:0050660">
    <property type="term" value="F:flavin adenine dinucleotide binding"/>
    <property type="evidence" value="ECO:0007669"/>
    <property type="project" value="UniProtKB-UniRule"/>
</dbReference>
<dbReference type="InterPro" id="IPR044920">
    <property type="entry name" value="MnmG_C_subdom_sf"/>
</dbReference>
<dbReference type="Pfam" id="PF21680">
    <property type="entry name" value="GIDA_C_1st"/>
    <property type="match status" value="1"/>
</dbReference>
<feature type="binding site" evidence="11">
    <location>
        <position position="368"/>
    </location>
    <ligand>
        <name>FAD</name>
        <dbReference type="ChEBI" id="CHEBI:57692"/>
    </ligand>
</feature>
<dbReference type="InterPro" id="IPR047001">
    <property type="entry name" value="MnmG_C_subdom"/>
</dbReference>
<dbReference type="HAMAP" id="MF_00129">
    <property type="entry name" value="MnmG_GidA"/>
    <property type="match status" value="1"/>
</dbReference>
<evidence type="ECO:0000256" key="6">
    <source>
        <dbReference type="ARBA" id="ARBA00022694"/>
    </source>
</evidence>
<proteinExistence type="inferred from homology"/>
<dbReference type="PANTHER" id="PTHR11806">
    <property type="entry name" value="GLUCOSE INHIBITED DIVISION PROTEIN A"/>
    <property type="match status" value="1"/>
</dbReference>
<evidence type="ECO:0000256" key="7">
    <source>
        <dbReference type="ARBA" id="ARBA00022827"/>
    </source>
</evidence>
<dbReference type="FunFam" id="1.10.150.570:FF:000001">
    <property type="entry name" value="tRNA uridine 5-carboxymethylaminomethyl modification enzyme MnmG"/>
    <property type="match status" value="1"/>
</dbReference>
<dbReference type="Gene3D" id="1.10.10.1800">
    <property type="entry name" value="tRNA uridine 5-carboxymethylaminomethyl modification enzyme MnmG/GidA"/>
    <property type="match status" value="1"/>
</dbReference>
<sequence>MFNNYDVIVVGAGHAGCEAAAAAANMGSKVLLATMNMNTIAQMSCNPAMGGVAKGQIVREIDALGGYSGIVADRSMIQFRMLNKSKGPAMWSPRTQNDRMRFAEEWRILLEQTPNVDFWQEMVTGILVENNRVVGVETGMGLKIKAKSVVLTNGTFLNGLIHIGEKQFGGGRSGERASKGITEQLVSLGFESGRMKTGTPPRIDGRSLDYSKMEEQKGDEQPEKFSFSDQTKPLEHQRSCHITYTNPTVHEILESGFEYSPMFNGRIKGLGPRYCPSIEDKINRFAERDRHQIFVEPEGWNTVEIYVNGFSTSLPEHIQFKALREIKGFENAKMFRPGYAIEYDFFPPTQLKHTLETKLVENLFFAGQINGTTGYEEAACQGLIAGINAHRNINDQEAFILNRSEAYIGVLIDDLINKGTEEPYRMFTSRAEHRILLRQDNADIRLTPLGHSIGLAKDERLKATEAKKEKIDTIMADLREFKVKPNQVNDALVAISSAPLKETTPAYNILKRPEISFKELKEIETELGKYISQYSEDLLEYSQINIKYESYIEKEYQLVEKMQNLENLTINDNINYSEIPALSAEAKEKFKKIKPKTLGQASRISGVSPADISILMVYLGR</sequence>
<feature type="region of interest" description="Disordered" evidence="12">
    <location>
        <begin position="212"/>
        <end position="233"/>
    </location>
</feature>
<keyword evidence="11" id="KW-0963">Cytoplasm</keyword>
<dbReference type="InterPro" id="IPR020595">
    <property type="entry name" value="MnmG-rel_CS"/>
</dbReference>
<keyword evidence="7 11" id="KW-0274">FAD</keyword>
<dbReference type="InterPro" id="IPR026904">
    <property type="entry name" value="MnmG_C"/>
</dbReference>
<evidence type="ECO:0000256" key="10">
    <source>
        <dbReference type="ARBA" id="ARBA00031800"/>
    </source>
</evidence>
<evidence type="ECO:0000256" key="2">
    <source>
        <dbReference type="ARBA" id="ARBA00003717"/>
    </source>
</evidence>
<reference evidence="14" key="1">
    <citation type="submission" date="2021-01" db="EMBL/GenBank/DDBJ databases">
        <title>Marivirga sp. nov., isolated from intertidal surface sediments.</title>
        <authorList>
            <person name="Zhang M."/>
        </authorList>
    </citation>
    <scope>NUCLEOTIDE SEQUENCE</scope>
    <source>
        <strain evidence="14">SM1354</strain>
    </source>
</reference>
<evidence type="ECO:0000313" key="15">
    <source>
        <dbReference type="Proteomes" id="UP000642920"/>
    </source>
</evidence>
<gene>
    <name evidence="11 14" type="primary">mnmG</name>
    <name evidence="11" type="synonym">gidA</name>
    <name evidence="14" type="ORF">JKP34_02160</name>
</gene>
<dbReference type="Gene3D" id="1.10.150.570">
    <property type="entry name" value="GidA associated domain, C-terminal subdomain"/>
    <property type="match status" value="1"/>
</dbReference>
<comment type="similarity">
    <text evidence="3 11">Belongs to the MnmG family.</text>
</comment>
<dbReference type="FunFam" id="3.50.50.60:FF:000002">
    <property type="entry name" value="tRNA uridine 5-carboxymethylaminomethyl modification enzyme MnmG"/>
    <property type="match status" value="1"/>
</dbReference>
<dbReference type="NCBIfam" id="TIGR00136">
    <property type="entry name" value="mnmG_gidA"/>
    <property type="match status" value="1"/>
</dbReference>
<dbReference type="PANTHER" id="PTHR11806:SF0">
    <property type="entry name" value="PROTEIN MTO1 HOMOLOG, MITOCHONDRIAL"/>
    <property type="match status" value="1"/>
</dbReference>
<evidence type="ECO:0000256" key="11">
    <source>
        <dbReference type="HAMAP-Rule" id="MF_00129"/>
    </source>
</evidence>
<feature type="domain" description="tRNA uridine 5-carboxymethylaminomethyl modification enzyme C-terminal subdomain" evidence="13">
    <location>
        <begin position="546"/>
        <end position="617"/>
    </location>
</feature>
<keyword evidence="6 11" id="KW-0819">tRNA processing</keyword>
<feature type="compositionally biased region" description="Basic and acidic residues" evidence="12">
    <location>
        <begin position="212"/>
        <end position="223"/>
    </location>
</feature>
<evidence type="ECO:0000256" key="1">
    <source>
        <dbReference type="ARBA" id="ARBA00001974"/>
    </source>
</evidence>
<feature type="binding site" evidence="11">
    <location>
        <position position="123"/>
    </location>
    <ligand>
        <name>FAD</name>
        <dbReference type="ChEBI" id="CHEBI:57692"/>
    </ligand>
</feature>
<dbReference type="Pfam" id="PF13932">
    <property type="entry name" value="SAM_GIDA_C"/>
    <property type="match status" value="1"/>
</dbReference>
<comment type="caution">
    <text evidence="14">The sequence shown here is derived from an EMBL/GenBank/DDBJ whole genome shotgun (WGS) entry which is preliminary data.</text>
</comment>
<evidence type="ECO:0000256" key="5">
    <source>
        <dbReference type="ARBA" id="ARBA00022630"/>
    </source>
</evidence>
<dbReference type="SUPFAM" id="SSF51905">
    <property type="entry name" value="FAD/NAD(P)-binding domain"/>
    <property type="match status" value="1"/>
</dbReference>
<dbReference type="InterPro" id="IPR004416">
    <property type="entry name" value="MnmG"/>
</dbReference>
<evidence type="ECO:0000256" key="8">
    <source>
        <dbReference type="ARBA" id="ARBA00023027"/>
    </source>
</evidence>
<dbReference type="AlphaFoldDB" id="A0A937AJU9"/>
<comment type="subunit">
    <text evidence="9 11">Homodimer. Heterotetramer of two MnmE and two MnmG subunits.</text>
</comment>
<dbReference type="InterPro" id="IPR002218">
    <property type="entry name" value="MnmG-rel"/>
</dbReference>
<dbReference type="RefSeq" id="WP_201917231.1">
    <property type="nucleotide sequence ID" value="NZ_JAERQG010000001.1"/>
</dbReference>
<dbReference type="SMART" id="SM01228">
    <property type="entry name" value="GIDA_assoc_3"/>
    <property type="match status" value="1"/>
</dbReference>
<evidence type="ECO:0000313" key="14">
    <source>
        <dbReference type="EMBL" id="MBL0764037.1"/>
    </source>
</evidence>
<feature type="binding site" evidence="11">
    <location>
        <begin position="11"/>
        <end position="16"/>
    </location>
    <ligand>
        <name>FAD</name>
        <dbReference type="ChEBI" id="CHEBI:57692"/>
    </ligand>
</feature>
<feature type="binding site" evidence="11">
    <location>
        <position position="178"/>
    </location>
    <ligand>
        <name>FAD</name>
        <dbReference type="ChEBI" id="CHEBI:57692"/>
    </ligand>
</feature>
<feature type="binding site" evidence="11">
    <location>
        <begin position="271"/>
        <end position="285"/>
    </location>
    <ligand>
        <name>NAD(+)</name>
        <dbReference type="ChEBI" id="CHEBI:57540"/>
    </ligand>
</feature>
<evidence type="ECO:0000256" key="3">
    <source>
        <dbReference type="ARBA" id="ARBA00007653"/>
    </source>
</evidence>
<dbReference type="GO" id="GO:0030488">
    <property type="term" value="P:tRNA methylation"/>
    <property type="evidence" value="ECO:0007669"/>
    <property type="project" value="TreeGrafter"/>
</dbReference>
<evidence type="ECO:0000259" key="13">
    <source>
        <dbReference type="SMART" id="SM01228"/>
    </source>
</evidence>
<evidence type="ECO:0000256" key="12">
    <source>
        <dbReference type="SAM" id="MobiDB-lite"/>
    </source>
</evidence>
<dbReference type="GO" id="GO:0005829">
    <property type="term" value="C:cytosol"/>
    <property type="evidence" value="ECO:0007669"/>
    <property type="project" value="TreeGrafter"/>
</dbReference>
<dbReference type="InterPro" id="IPR036188">
    <property type="entry name" value="FAD/NAD-bd_sf"/>
</dbReference>
<dbReference type="PROSITE" id="PS01280">
    <property type="entry name" value="GIDA_1"/>
    <property type="match status" value="1"/>
</dbReference>
<protein>
    <recommendedName>
        <fullName evidence="4 11">tRNA uridine 5-carboxymethylaminomethyl modification enzyme MnmG</fullName>
    </recommendedName>
    <alternativeName>
        <fullName evidence="10 11">Glucose-inhibited division protein A</fullName>
    </alternativeName>
</protein>
<dbReference type="GO" id="GO:0002098">
    <property type="term" value="P:tRNA wobble uridine modification"/>
    <property type="evidence" value="ECO:0007669"/>
    <property type="project" value="InterPro"/>
</dbReference>
<accession>A0A937AJU9</accession>
<keyword evidence="8 11" id="KW-0520">NAD</keyword>
<dbReference type="InterPro" id="IPR040131">
    <property type="entry name" value="MnmG_N"/>
</dbReference>
<keyword evidence="15" id="KW-1185">Reference proteome</keyword>
<organism evidence="14 15">
    <name type="scientific">Marivirga atlantica</name>
    <dbReference type="NCBI Taxonomy" id="1548457"/>
    <lineage>
        <taxon>Bacteria</taxon>
        <taxon>Pseudomonadati</taxon>
        <taxon>Bacteroidota</taxon>
        <taxon>Cytophagia</taxon>
        <taxon>Cytophagales</taxon>
        <taxon>Marivirgaceae</taxon>
        <taxon>Marivirga</taxon>
    </lineage>
</organism>
<dbReference type="Proteomes" id="UP000642920">
    <property type="component" value="Unassembled WGS sequence"/>
</dbReference>
<dbReference type="EMBL" id="JAERQG010000001">
    <property type="protein sequence ID" value="MBL0764037.1"/>
    <property type="molecule type" value="Genomic_DNA"/>
</dbReference>
<comment type="subcellular location">
    <subcellularLocation>
        <location evidence="11">Cytoplasm</location>
    </subcellularLocation>
</comment>